<evidence type="ECO:0000256" key="1">
    <source>
        <dbReference type="ARBA" id="ARBA00003109"/>
    </source>
</evidence>
<comment type="catalytic activity">
    <reaction evidence="9">
        <text>L-valine + 2-oxoglutarate = 3-methyl-2-oxobutanoate + L-glutamate</text>
        <dbReference type="Rhea" id="RHEA:24813"/>
        <dbReference type="ChEBI" id="CHEBI:11851"/>
        <dbReference type="ChEBI" id="CHEBI:16810"/>
        <dbReference type="ChEBI" id="CHEBI:29985"/>
        <dbReference type="ChEBI" id="CHEBI:57762"/>
        <dbReference type="EC" id="2.6.1.42"/>
    </reaction>
</comment>
<evidence type="ECO:0000256" key="3">
    <source>
        <dbReference type="ARBA" id="ARBA00004931"/>
    </source>
</evidence>
<evidence type="ECO:0000256" key="9">
    <source>
        <dbReference type="ARBA" id="ARBA00048212"/>
    </source>
</evidence>
<evidence type="ECO:0000256" key="7">
    <source>
        <dbReference type="ARBA" id="ARBA00014472"/>
    </source>
</evidence>
<comment type="function">
    <text evidence="1">Acts on leucine, isoleucine and valine.</text>
</comment>
<dbReference type="EMBL" id="JBHUHD010000001">
    <property type="protein sequence ID" value="MFD2143116.1"/>
    <property type="molecule type" value="Genomic_DNA"/>
</dbReference>
<sequence length="271" mass="28141">MTATVSVEDRGFTLGDGVFDTALALGGVVFARERHVARLLAACAGIGIAVPRERVEAAIDAALSPAPAVLRTTVTRGIAARGLWPASVGEPTVVVTTAQWNPALLGQPARLVTARGRRNEFSPAANLKAIGYLDAILAAREATLAGADDALLLNTQGRVACTTIANVFAVIGGRLVTPPLAEGCLPGIMRGLVRDIAPTLGLALEERPLAAGELHAATAVFLTNSVRFLRPATVLDGRALGTASDVAEALMRQLRRRVVAECGVELNFGDQ</sequence>
<keyword evidence="12" id="KW-0808">Transferase</keyword>
<dbReference type="PANTHER" id="PTHR42743:SF11">
    <property type="entry name" value="AMINODEOXYCHORISMATE LYASE"/>
    <property type="match status" value="1"/>
</dbReference>
<comment type="caution">
    <text evidence="12">The sequence shown here is derived from an EMBL/GenBank/DDBJ whole genome shotgun (WGS) entry which is preliminary data.</text>
</comment>
<evidence type="ECO:0000256" key="8">
    <source>
        <dbReference type="ARBA" id="ARBA00023304"/>
    </source>
</evidence>
<keyword evidence="8" id="KW-0100">Branched-chain amino acid biosynthesis</keyword>
<evidence type="ECO:0000256" key="5">
    <source>
        <dbReference type="ARBA" id="ARBA00009320"/>
    </source>
</evidence>
<evidence type="ECO:0000313" key="12">
    <source>
        <dbReference type="EMBL" id="MFD2143116.1"/>
    </source>
</evidence>
<dbReference type="InterPro" id="IPR036038">
    <property type="entry name" value="Aminotransferase-like"/>
</dbReference>
<name>A0ABW4Z3D3_9HYPH</name>
<keyword evidence="8" id="KW-0028">Amino-acid biosynthesis</keyword>
<evidence type="ECO:0000256" key="2">
    <source>
        <dbReference type="ARBA" id="ARBA00004824"/>
    </source>
</evidence>
<comment type="similarity">
    <text evidence="5">Belongs to the class-IV pyridoxal-phosphate-dependent aminotransferase family.</text>
</comment>
<comment type="pathway">
    <text evidence="4">Amino-acid biosynthesis; L-leucine biosynthesis; L-leucine from 3-methyl-2-oxobutanoate: step 4/4.</text>
</comment>
<dbReference type="Pfam" id="PF01063">
    <property type="entry name" value="Aminotran_4"/>
    <property type="match status" value="1"/>
</dbReference>
<evidence type="ECO:0000256" key="6">
    <source>
        <dbReference type="ARBA" id="ARBA00013053"/>
    </source>
</evidence>
<comment type="pathway">
    <text evidence="3">Amino-acid biosynthesis; L-valine biosynthesis; L-valine from pyruvate: step 4/4.</text>
</comment>
<proteinExistence type="inferred from homology"/>
<dbReference type="InterPro" id="IPR001544">
    <property type="entry name" value="Aminotrans_IV"/>
</dbReference>
<dbReference type="Proteomes" id="UP001597299">
    <property type="component" value="Unassembled WGS sequence"/>
</dbReference>
<dbReference type="Gene3D" id="3.30.470.10">
    <property type="match status" value="1"/>
</dbReference>
<dbReference type="PANTHER" id="PTHR42743">
    <property type="entry name" value="AMINO-ACID AMINOTRANSFERASE"/>
    <property type="match status" value="1"/>
</dbReference>
<comment type="pathway">
    <text evidence="2">Amino-acid biosynthesis; L-isoleucine biosynthesis; L-isoleucine from 2-oxobutanoate: step 4/4.</text>
</comment>
<dbReference type="GO" id="GO:0008483">
    <property type="term" value="F:transaminase activity"/>
    <property type="evidence" value="ECO:0007669"/>
    <property type="project" value="UniProtKB-KW"/>
</dbReference>
<reference evidence="13" key="1">
    <citation type="journal article" date="2019" name="Int. J. Syst. Evol. Microbiol.">
        <title>The Global Catalogue of Microorganisms (GCM) 10K type strain sequencing project: providing services to taxonomists for standard genome sequencing and annotation.</title>
        <authorList>
            <consortium name="The Broad Institute Genomics Platform"/>
            <consortium name="The Broad Institute Genome Sequencing Center for Infectious Disease"/>
            <person name="Wu L."/>
            <person name="Ma J."/>
        </authorList>
    </citation>
    <scope>NUCLEOTIDE SEQUENCE [LARGE SCALE GENOMIC DNA]</scope>
    <source>
        <strain evidence="13">CCM 7435</strain>
    </source>
</reference>
<gene>
    <name evidence="12" type="ORF">ACFSNC_22150</name>
</gene>
<dbReference type="SUPFAM" id="SSF56752">
    <property type="entry name" value="D-aminoacid aminotransferase-like PLP-dependent enzymes"/>
    <property type="match status" value="1"/>
</dbReference>
<dbReference type="InterPro" id="IPR043132">
    <property type="entry name" value="BCAT-like_C"/>
</dbReference>
<keyword evidence="12" id="KW-0032">Aminotransferase</keyword>
<evidence type="ECO:0000256" key="10">
    <source>
        <dbReference type="ARBA" id="ARBA00048798"/>
    </source>
</evidence>
<evidence type="ECO:0000256" key="11">
    <source>
        <dbReference type="ARBA" id="ARBA00049229"/>
    </source>
</evidence>
<dbReference type="RefSeq" id="WP_213355862.1">
    <property type="nucleotide sequence ID" value="NZ_JAHBGB010000044.1"/>
</dbReference>
<comment type="catalytic activity">
    <reaction evidence="10">
        <text>L-isoleucine + 2-oxoglutarate = (S)-3-methyl-2-oxopentanoate + L-glutamate</text>
        <dbReference type="Rhea" id="RHEA:24801"/>
        <dbReference type="ChEBI" id="CHEBI:16810"/>
        <dbReference type="ChEBI" id="CHEBI:29985"/>
        <dbReference type="ChEBI" id="CHEBI:35146"/>
        <dbReference type="ChEBI" id="CHEBI:58045"/>
        <dbReference type="EC" id="2.6.1.42"/>
    </reaction>
</comment>
<organism evidence="12 13">
    <name type="scientific">Ancylobacter oerskovii</name>
    <dbReference type="NCBI Taxonomy" id="459519"/>
    <lineage>
        <taxon>Bacteria</taxon>
        <taxon>Pseudomonadati</taxon>
        <taxon>Pseudomonadota</taxon>
        <taxon>Alphaproteobacteria</taxon>
        <taxon>Hyphomicrobiales</taxon>
        <taxon>Xanthobacteraceae</taxon>
        <taxon>Ancylobacter</taxon>
    </lineage>
</organism>
<dbReference type="InterPro" id="IPR043131">
    <property type="entry name" value="BCAT-like_N"/>
</dbReference>
<protein>
    <recommendedName>
        <fullName evidence="7">Probable branched-chain-amino-acid aminotransferase</fullName>
        <ecNumber evidence="6">2.6.1.42</ecNumber>
    </recommendedName>
</protein>
<dbReference type="EC" id="2.6.1.42" evidence="6"/>
<accession>A0ABW4Z3D3</accession>
<dbReference type="InterPro" id="IPR050571">
    <property type="entry name" value="Class-IV_PLP-Dep_Aminotrnsfr"/>
</dbReference>
<comment type="catalytic activity">
    <reaction evidence="11">
        <text>L-leucine + 2-oxoglutarate = 4-methyl-2-oxopentanoate + L-glutamate</text>
        <dbReference type="Rhea" id="RHEA:18321"/>
        <dbReference type="ChEBI" id="CHEBI:16810"/>
        <dbReference type="ChEBI" id="CHEBI:17865"/>
        <dbReference type="ChEBI" id="CHEBI:29985"/>
        <dbReference type="ChEBI" id="CHEBI:57427"/>
        <dbReference type="EC" id="2.6.1.42"/>
    </reaction>
</comment>
<evidence type="ECO:0000313" key="13">
    <source>
        <dbReference type="Proteomes" id="UP001597299"/>
    </source>
</evidence>
<dbReference type="Gene3D" id="3.20.10.10">
    <property type="entry name" value="D-amino Acid Aminotransferase, subunit A, domain 2"/>
    <property type="match status" value="1"/>
</dbReference>
<evidence type="ECO:0000256" key="4">
    <source>
        <dbReference type="ARBA" id="ARBA00005072"/>
    </source>
</evidence>
<keyword evidence="13" id="KW-1185">Reference proteome</keyword>